<protein>
    <submittedName>
        <fullName evidence="1">Uncharacterized protein</fullName>
    </submittedName>
</protein>
<reference evidence="1 2" key="1">
    <citation type="submission" date="2015-01" db="EMBL/GenBank/DDBJ databases">
        <title>Genome Assembly of Bacillus badius MTCC 1458.</title>
        <authorList>
            <person name="Verma A."/>
            <person name="Khatri I."/>
            <person name="Mual P."/>
            <person name="Subramanian S."/>
            <person name="Krishnamurthi S."/>
        </authorList>
    </citation>
    <scope>NUCLEOTIDE SEQUENCE [LARGE SCALE GENOMIC DNA]</scope>
    <source>
        <strain evidence="1 2">MTCC 1458</strain>
    </source>
</reference>
<comment type="caution">
    <text evidence="1">The sequence shown here is derived from an EMBL/GenBank/DDBJ whole genome shotgun (WGS) entry which is preliminary data.</text>
</comment>
<accession>A0ABR5APX7</accession>
<dbReference type="EMBL" id="JXLP01000021">
    <property type="protein sequence ID" value="KIL75872.1"/>
    <property type="molecule type" value="Genomic_DNA"/>
</dbReference>
<dbReference type="Proteomes" id="UP000031982">
    <property type="component" value="Unassembled WGS sequence"/>
</dbReference>
<evidence type="ECO:0000313" key="2">
    <source>
        <dbReference type="Proteomes" id="UP000031982"/>
    </source>
</evidence>
<gene>
    <name evidence="1" type="ORF">SD77_2712</name>
</gene>
<evidence type="ECO:0000313" key="1">
    <source>
        <dbReference type="EMBL" id="KIL75872.1"/>
    </source>
</evidence>
<proteinExistence type="predicted"/>
<organism evidence="1 2">
    <name type="scientific">Bacillus badius</name>
    <dbReference type="NCBI Taxonomy" id="1455"/>
    <lineage>
        <taxon>Bacteria</taxon>
        <taxon>Bacillati</taxon>
        <taxon>Bacillota</taxon>
        <taxon>Bacilli</taxon>
        <taxon>Bacillales</taxon>
        <taxon>Bacillaceae</taxon>
        <taxon>Pseudobacillus</taxon>
    </lineage>
</organism>
<sequence>MYILTENNKGRQTFTGFPRRNKGQIGLLMVISHFDPEAKEKAPSH</sequence>
<keyword evidence="2" id="KW-1185">Reference proteome</keyword>
<name>A0ABR5APX7_BACBA</name>